<dbReference type="Gene3D" id="3.40.50.2300">
    <property type="match status" value="1"/>
</dbReference>
<name>A0A6M0K771_9GAMM</name>
<sequence length="79" mass="8827">GGPPLSLMQNDYLKGKIHQGRWPGSRQLPQAAQVPIIAMTANAFAEDRARCLEAGMNDFLSKPVEPERLETALKHWLCR</sequence>
<accession>A0A6M0K771</accession>
<evidence type="ECO:0000313" key="6">
    <source>
        <dbReference type="Proteomes" id="UP000483379"/>
    </source>
</evidence>
<evidence type="ECO:0000259" key="4">
    <source>
        <dbReference type="PROSITE" id="PS50110"/>
    </source>
</evidence>
<reference evidence="5 6" key="1">
    <citation type="submission" date="2020-02" db="EMBL/GenBank/DDBJ databases">
        <title>Genome sequences of Thiorhodococcus mannitoliphagus and Thiorhodococcus minor, purple sulfur photosynthetic bacteria in the gammaproteobacterial family, Chromatiaceae.</title>
        <authorList>
            <person name="Aviles F.A."/>
            <person name="Meyer T.E."/>
            <person name="Kyndt J.A."/>
        </authorList>
    </citation>
    <scope>NUCLEOTIDE SEQUENCE [LARGE SCALE GENOMIC DNA]</scope>
    <source>
        <strain evidence="5 6">DSM 11518</strain>
    </source>
</reference>
<dbReference type="InterPro" id="IPR011006">
    <property type="entry name" value="CheY-like_superfamily"/>
</dbReference>
<protein>
    <submittedName>
        <fullName evidence="5">Response regulator</fullName>
    </submittedName>
</protein>
<dbReference type="PANTHER" id="PTHR45339:SF1">
    <property type="entry name" value="HYBRID SIGNAL TRANSDUCTION HISTIDINE KINASE J"/>
    <property type="match status" value="1"/>
</dbReference>
<evidence type="ECO:0000256" key="1">
    <source>
        <dbReference type="ARBA" id="ARBA00022553"/>
    </source>
</evidence>
<evidence type="ECO:0000256" key="2">
    <source>
        <dbReference type="ARBA" id="ARBA00023012"/>
    </source>
</evidence>
<dbReference type="GO" id="GO:0000160">
    <property type="term" value="P:phosphorelay signal transduction system"/>
    <property type="evidence" value="ECO:0007669"/>
    <property type="project" value="UniProtKB-KW"/>
</dbReference>
<feature type="domain" description="Response regulatory" evidence="4">
    <location>
        <begin position="1"/>
        <end position="77"/>
    </location>
</feature>
<feature type="non-terminal residue" evidence="5">
    <location>
        <position position="1"/>
    </location>
</feature>
<dbReference type="PANTHER" id="PTHR45339">
    <property type="entry name" value="HYBRID SIGNAL TRANSDUCTION HISTIDINE KINASE J"/>
    <property type="match status" value="1"/>
</dbReference>
<dbReference type="InterPro" id="IPR001789">
    <property type="entry name" value="Sig_transdc_resp-reg_receiver"/>
</dbReference>
<dbReference type="AlphaFoldDB" id="A0A6M0K771"/>
<keyword evidence="1" id="KW-0597">Phosphoprotein</keyword>
<dbReference type="SUPFAM" id="SSF52172">
    <property type="entry name" value="CheY-like"/>
    <property type="match status" value="1"/>
</dbReference>
<evidence type="ECO:0000313" key="5">
    <source>
        <dbReference type="EMBL" id="NEV65201.1"/>
    </source>
</evidence>
<comment type="caution">
    <text evidence="5">The sequence shown here is derived from an EMBL/GenBank/DDBJ whole genome shotgun (WGS) entry which is preliminary data.</text>
</comment>
<dbReference type="EMBL" id="JAAIJQ010000172">
    <property type="protein sequence ID" value="NEV65201.1"/>
    <property type="molecule type" value="Genomic_DNA"/>
</dbReference>
<proteinExistence type="predicted"/>
<dbReference type="Proteomes" id="UP000483379">
    <property type="component" value="Unassembled WGS sequence"/>
</dbReference>
<gene>
    <name evidence="5" type="ORF">G3446_25770</name>
</gene>
<dbReference type="Pfam" id="PF00072">
    <property type="entry name" value="Response_reg"/>
    <property type="match status" value="1"/>
</dbReference>
<keyword evidence="6" id="KW-1185">Reference proteome</keyword>
<dbReference type="CDD" id="cd17546">
    <property type="entry name" value="REC_hyHK_CKI1_RcsC-like"/>
    <property type="match status" value="1"/>
</dbReference>
<dbReference type="RefSeq" id="WP_164456528.1">
    <property type="nucleotide sequence ID" value="NZ_JAAIJQ010000172.1"/>
</dbReference>
<organism evidence="5 6">
    <name type="scientific">Thiorhodococcus minor</name>
    <dbReference type="NCBI Taxonomy" id="57489"/>
    <lineage>
        <taxon>Bacteria</taxon>
        <taxon>Pseudomonadati</taxon>
        <taxon>Pseudomonadota</taxon>
        <taxon>Gammaproteobacteria</taxon>
        <taxon>Chromatiales</taxon>
        <taxon>Chromatiaceae</taxon>
        <taxon>Thiorhodococcus</taxon>
    </lineage>
</organism>
<evidence type="ECO:0000256" key="3">
    <source>
        <dbReference type="PROSITE-ProRule" id="PRU00169"/>
    </source>
</evidence>
<comment type="caution">
    <text evidence="3">Lacks conserved residue(s) required for the propagation of feature annotation.</text>
</comment>
<keyword evidence="2" id="KW-0902">Two-component regulatory system</keyword>
<dbReference type="PROSITE" id="PS50110">
    <property type="entry name" value="RESPONSE_REGULATORY"/>
    <property type="match status" value="1"/>
</dbReference>